<keyword evidence="2" id="KW-0808">Transferase</keyword>
<dbReference type="AlphaFoldDB" id="A0A238YB44"/>
<dbReference type="EMBL" id="FZOC01000001">
    <property type="protein sequence ID" value="SNR68347.1"/>
    <property type="molecule type" value="Genomic_DNA"/>
</dbReference>
<feature type="compositionally biased region" description="Basic and acidic residues" evidence="1">
    <location>
        <begin position="536"/>
        <end position="545"/>
    </location>
</feature>
<evidence type="ECO:0000313" key="2">
    <source>
        <dbReference type="EMBL" id="SNR68347.1"/>
    </source>
</evidence>
<dbReference type="SUPFAM" id="SSF48600">
    <property type="entry name" value="Chorismate mutase II"/>
    <property type="match status" value="1"/>
</dbReference>
<dbReference type="GO" id="GO:0016765">
    <property type="term" value="F:transferase activity, transferring alkyl or aryl (other than methyl) groups"/>
    <property type="evidence" value="ECO:0007669"/>
    <property type="project" value="InterPro"/>
</dbReference>
<accession>A0A238YB44</accession>
<organism evidence="2 3">
    <name type="scientific">Humidesulfovibrio mexicanus</name>
    <dbReference type="NCBI Taxonomy" id="147047"/>
    <lineage>
        <taxon>Bacteria</taxon>
        <taxon>Pseudomonadati</taxon>
        <taxon>Thermodesulfobacteriota</taxon>
        <taxon>Desulfovibrionia</taxon>
        <taxon>Desulfovibrionales</taxon>
        <taxon>Desulfovibrionaceae</taxon>
        <taxon>Humidesulfovibrio</taxon>
    </lineage>
</organism>
<evidence type="ECO:0000313" key="3">
    <source>
        <dbReference type="Proteomes" id="UP000198324"/>
    </source>
</evidence>
<feature type="region of interest" description="Disordered" evidence="1">
    <location>
        <begin position="533"/>
        <end position="554"/>
    </location>
</feature>
<reference evidence="2 3" key="1">
    <citation type="submission" date="2017-06" db="EMBL/GenBank/DDBJ databases">
        <authorList>
            <person name="Kim H.J."/>
            <person name="Triplett B.A."/>
        </authorList>
    </citation>
    <scope>NUCLEOTIDE SEQUENCE [LARGE SCALE GENOMIC DNA]</scope>
    <source>
        <strain evidence="2 3">DSM 13116</strain>
    </source>
</reference>
<dbReference type="Proteomes" id="UP000198324">
    <property type="component" value="Unassembled WGS sequence"/>
</dbReference>
<evidence type="ECO:0000256" key="1">
    <source>
        <dbReference type="SAM" id="MobiDB-lite"/>
    </source>
</evidence>
<dbReference type="GO" id="GO:0046417">
    <property type="term" value="P:chorismate metabolic process"/>
    <property type="evidence" value="ECO:0007669"/>
    <property type="project" value="InterPro"/>
</dbReference>
<sequence length="554" mass="58835">MTDSPIAFDKGPRHRTGILEDLLDIDARLLAQVARRMKLVQRAAKGRQVLDRDLEKQLWSAFDQMSRQQDLDPRLTRQLFALLGAFGLEAQSQRRAADKPFTLAPRSESVDMDITGPRSRARVRLLALLAAATGQSLRIGGVVLSDPLIELVKALNQCGAHLSWTDDALEAAGLEKTSDEFPLHFEDALVFAGEEPFTLYALIALALRDAGRSKFAGGVGLKSLDLRPLDALLPQLGARLAPMNPRTRGLPARLESGGRMASRIELAPETPALFAQALATAAWSYPEGLRIALCREPRAAAAQAEALDEAVAVLTLCQVKAGRKGDEYVISAGSPRVPKAPALPLDPALCAYALAVPALAGGFARLSGELALSAQVLADFKALGLAPTFEGGAAVCRGAALNPGQTLGMGRDPRYLPLALALALKAGGARVALPAGAQGSAARVWIMDLLDRLGARFTADDGPDGDSLEVTSGPTAPWEGVWTAPDPWATLGLALISFVRPGIALDNPGGLAALWPRFWALFNSLPVARDIAPAPKEPEKHDAKPKNRRVRISG</sequence>
<dbReference type="RefSeq" id="WP_089271995.1">
    <property type="nucleotide sequence ID" value="NZ_FZOC01000001.1"/>
</dbReference>
<dbReference type="InterPro" id="IPR036263">
    <property type="entry name" value="Chorismate_II_sf"/>
</dbReference>
<dbReference type="InterPro" id="IPR013792">
    <property type="entry name" value="RNA3'P_cycl/enolpyr_Trfase_a/b"/>
</dbReference>
<dbReference type="OrthoDB" id="5469219at2"/>
<gene>
    <name evidence="2" type="ORF">SAMN04488503_0842</name>
</gene>
<keyword evidence="3" id="KW-1185">Reference proteome</keyword>
<dbReference type="InterPro" id="IPR036968">
    <property type="entry name" value="Enolpyruvate_Tfrase_sf"/>
</dbReference>
<dbReference type="Gene3D" id="3.65.10.10">
    <property type="entry name" value="Enolpyruvate transferase domain"/>
    <property type="match status" value="2"/>
</dbReference>
<protein>
    <submittedName>
        <fullName evidence="2">3-phosphoshikimate 1-carboxyvinyltransferase</fullName>
    </submittedName>
</protein>
<dbReference type="SUPFAM" id="SSF55205">
    <property type="entry name" value="EPT/RTPC-like"/>
    <property type="match status" value="1"/>
</dbReference>
<proteinExistence type="predicted"/>
<name>A0A238YB44_9BACT</name>